<reference evidence="6 7" key="1">
    <citation type="submission" date="2018-03" db="EMBL/GenBank/DDBJ databases">
        <title>Comparative analysis of microorganisms from saline springs in Andes Mountain Range, Colombia.</title>
        <authorList>
            <person name="Rubin E."/>
        </authorList>
    </citation>
    <scope>NUCLEOTIDE SEQUENCE [LARGE SCALE GENOMIC DNA]</scope>
    <source>
        <strain evidence="6 7">CG 23</strain>
    </source>
</reference>
<evidence type="ECO:0000256" key="4">
    <source>
        <dbReference type="ARBA" id="ARBA00023136"/>
    </source>
</evidence>
<keyword evidence="3" id="KW-0446">Lipid-binding</keyword>
<evidence type="ECO:0000256" key="2">
    <source>
        <dbReference type="ARBA" id="ARBA00023034"/>
    </source>
</evidence>
<evidence type="ECO:0000256" key="1">
    <source>
        <dbReference type="ARBA" id="ARBA00004255"/>
    </source>
</evidence>
<evidence type="ECO:0000313" key="7">
    <source>
        <dbReference type="Proteomes" id="UP000239895"/>
    </source>
</evidence>
<dbReference type="Pfam" id="PF05719">
    <property type="entry name" value="GPP34"/>
    <property type="match status" value="1"/>
</dbReference>
<proteinExistence type="predicted"/>
<keyword evidence="2" id="KW-0333">Golgi apparatus</keyword>
<dbReference type="InterPro" id="IPR038261">
    <property type="entry name" value="GPP34-like_sf"/>
</dbReference>
<dbReference type="RefSeq" id="WP_165799957.1">
    <property type="nucleotide sequence ID" value="NZ_PVTX01000003.1"/>
</dbReference>
<evidence type="ECO:0000313" key="6">
    <source>
        <dbReference type="EMBL" id="PRZ08312.1"/>
    </source>
</evidence>
<evidence type="ECO:0000256" key="5">
    <source>
        <dbReference type="SAM" id="MobiDB-lite"/>
    </source>
</evidence>
<comment type="subcellular location">
    <subcellularLocation>
        <location evidence="1">Golgi apparatus membrane</location>
        <topology evidence="1">Peripheral membrane protein</topology>
        <orientation evidence="1">Cytoplasmic side</orientation>
    </subcellularLocation>
</comment>
<comment type="caution">
    <text evidence="6">The sequence shown here is derived from an EMBL/GenBank/DDBJ whole genome shotgun (WGS) entry which is preliminary data.</text>
</comment>
<dbReference type="InterPro" id="IPR008628">
    <property type="entry name" value="GPP34-like"/>
</dbReference>
<sequence length="248" mass="26037">MTADHPDDARPAPETAPRTTDGVSAPGEPTLAEDLLLLLFQPGSGSIAGEGTLYYVLAGAVLADLSLSEKLQTSTGRVGSLVVGAVGDRPPADPLLRTSWEYVASKPRGVQTVLAATGPSLRQPLLDRLVDRGDLRRRTRKTLGLFTSSVLEEGDSGRRARVLGEVRAVLVDRVEPSPRTAALAALLYGSGTMPQLDRDIPWTSPVIARAEELQEGSWGAEASAQAVTRTVTAVVVNSVVAATAALPR</sequence>
<accession>A0ABX5EH16</accession>
<dbReference type="Proteomes" id="UP000239895">
    <property type="component" value="Unassembled WGS sequence"/>
</dbReference>
<protein>
    <submittedName>
        <fullName evidence="6">Golgi phosphoprotein 3 GPP34</fullName>
    </submittedName>
</protein>
<gene>
    <name evidence="6" type="ORF">BCL65_103240</name>
</gene>
<keyword evidence="4" id="KW-0472">Membrane</keyword>
<feature type="region of interest" description="Disordered" evidence="5">
    <location>
        <begin position="1"/>
        <end position="27"/>
    </location>
</feature>
<feature type="compositionally biased region" description="Basic and acidic residues" evidence="5">
    <location>
        <begin position="1"/>
        <end position="11"/>
    </location>
</feature>
<name>A0ABX5EH16_9MICO</name>
<organism evidence="6 7">
    <name type="scientific">Isoptericola halotolerans</name>
    <dbReference type="NCBI Taxonomy" id="300560"/>
    <lineage>
        <taxon>Bacteria</taxon>
        <taxon>Bacillati</taxon>
        <taxon>Actinomycetota</taxon>
        <taxon>Actinomycetes</taxon>
        <taxon>Micrococcales</taxon>
        <taxon>Promicromonosporaceae</taxon>
        <taxon>Isoptericola</taxon>
    </lineage>
</organism>
<dbReference type="Gene3D" id="1.10.3630.10">
    <property type="entry name" value="yeast vps74-n-term truncation variant domain like"/>
    <property type="match status" value="1"/>
</dbReference>
<dbReference type="EMBL" id="PVTX01000003">
    <property type="protein sequence ID" value="PRZ08312.1"/>
    <property type="molecule type" value="Genomic_DNA"/>
</dbReference>
<keyword evidence="7" id="KW-1185">Reference proteome</keyword>
<evidence type="ECO:0000256" key="3">
    <source>
        <dbReference type="ARBA" id="ARBA00023121"/>
    </source>
</evidence>